<dbReference type="EC" id="3.1.3.5" evidence="7"/>
<feature type="domain" description="Survival protein SurE-like phosphatase/nucleotidase" evidence="8">
    <location>
        <begin position="6"/>
        <end position="189"/>
    </location>
</feature>
<comment type="caution">
    <text evidence="9">The sequence shown here is derived from an EMBL/GenBank/DDBJ whole genome shotgun (WGS) entry which is preliminary data.</text>
</comment>
<dbReference type="Proteomes" id="UP000031552">
    <property type="component" value="Unassembled WGS sequence"/>
</dbReference>
<keyword evidence="3 7" id="KW-0963">Cytoplasm</keyword>
<comment type="cofactor">
    <cofactor evidence="7">
        <name>a divalent metal cation</name>
        <dbReference type="ChEBI" id="CHEBI:60240"/>
    </cofactor>
    <text evidence="7">Binds 1 divalent metal cation per subunit.</text>
</comment>
<reference evidence="9" key="1">
    <citation type="submission" date="2013-12" db="EMBL/GenBank/DDBJ databases">
        <authorList>
            <person name="Linke B."/>
        </authorList>
    </citation>
    <scope>NUCLEOTIDE SEQUENCE [LARGE SCALE GENOMIC DNA]</scope>
    <source>
        <strain evidence="9">CRIB-18</strain>
    </source>
</reference>
<dbReference type="InterPro" id="IPR036523">
    <property type="entry name" value="SurE-like_sf"/>
</dbReference>
<comment type="similarity">
    <text evidence="2 7">Belongs to the SurE nucleotidase family.</text>
</comment>
<feature type="binding site" evidence="7">
    <location>
        <position position="12"/>
    </location>
    <ligand>
        <name>a divalent metal cation</name>
        <dbReference type="ChEBI" id="CHEBI:60240"/>
    </ligand>
</feature>
<comment type="catalytic activity">
    <reaction evidence="1 7">
        <text>a ribonucleoside 5'-phosphate + H2O = a ribonucleoside + phosphate</text>
        <dbReference type="Rhea" id="RHEA:12484"/>
        <dbReference type="ChEBI" id="CHEBI:15377"/>
        <dbReference type="ChEBI" id="CHEBI:18254"/>
        <dbReference type="ChEBI" id="CHEBI:43474"/>
        <dbReference type="ChEBI" id="CHEBI:58043"/>
        <dbReference type="EC" id="3.1.3.5"/>
    </reaction>
</comment>
<dbReference type="PANTHER" id="PTHR30457:SF12">
    <property type="entry name" value="5'_3'-NUCLEOTIDASE SURE"/>
    <property type="match status" value="1"/>
</dbReference>
<dbReference type="NCBIfam" id="TIGR00087">
    <property type="entry name" value="surE"/>
    <property type="match status" value="1"/>
</dbReference>
<evidence type="ECO:0000256" key="3">
    <source>
        <dbReference type="ARBA" id="ARBA00022490"/>
    </source>
</evidence>
<dbReference type="SUPFAM" id="SSF64167">
    <property type="entry name" value="SurE-like"/>
    <property type="match status" value="1"/>
</dbReference>
<dbReference type="EMBL" id="CCEJ010000012">
    <property type="protein sequence ID" value="CDR35041.1"/>
    <property type="molecule type" value="Genomic_DNA"/>
</dbReference>
<feature type="binding site" evidence="7">
    <location>
        <position position="42"/>
    </location>
    <ligand>
        <name>a divalent metal cation</name>
        <dbReference type="ChEBI" id="CHEBI:60240"/>
    </ligand>
</feature>
<keyword evidence="6 7" id="KW-0378">Hydrolase</keyword>
<evidence type="ECO:0000256" key="1">
    <source>
        <dbReference type="ARBA" id="ARBA00000815"/>
    </source>
</evidence>
<evidence type="ECO:0000256" key="6">
    <source>
        <dbReference type="ARBA" id="ARBA00022801"/>
    </source>
</evidence>
<feature type="binding site" evidence="7">
    <location>
        <position position="97"/>
    </location>
    <ligand>
        <name>a divalent metal cation</name>
        <dbReference type="ChEBI" id="CHEBI:60240"/>
    </ligand>
</feature>
<dbReference type="GO" id="GO:0008254">
    <property type="term" value="F:3'-nucleotidase activity"/>
    <property type="evidence" value="ECO:0007669"/>
    <property type="project" value="TreeGrafter"/>
</dbReference>
<dbReference type="NCBIfam" id="NF001490">
    <property type="entry name" value="PRK00346.1-4"/>
    <property type="match status" value="1"/>
</dbReference>
<keyword evidence="4 7" id="KW-0479">Metal-binding</keyword>
<protein>
    <recommendedName>
        <fullName evidence="7">5'-nucleotidase SurE</fullName>
        <ecNumber evidence="7">3.1.3.5</ecNumber>
    </recommendedName>
    <alternativeName>
        <fullName evidence="7">Nucleoside 5'-monophosphate phosphohydrolase</fullName>
    </alternativeName>
</protein>
<feature type="binding site" evidence="7">
    <location>
        <position position="11"/>
    </location>
    <ligand>
        <name>a divalent metal cation</name>
        <dbReference type="ChEBI" id="CHEBI:60240"/>
    </ligand>
</feature>
<evidence type="ECO:0000256" key="5">
    <source>
        <dbReference type="ARBA" id="ARBA00022741"/>
    </source>
</evidence>
<dbReference type="InterPro" id="IPR002828">
    <property type="entry name" value="SurE-like_Pase/nucleotidase"/>
</dbReference>
<dbReference type="GO" id="GO:0046872">
    <property type="term" value="F:metal ion binding"/>
    <property type="evidence" value="ECO:0007669"/>
    <property type="project" value="UniProtKB-UniRule"/>
</dbReference>
<dbReference type="STRING" id="1437425.CSEC_2235"/>
<evidence type="ECO:0000313" key="10">
    <source>
        <dbReference type="Proteomes" id="UP000031552"/>
    </source>
</evidence>
<dbReference type="GO" id="GO:0005737">
    <property type="term" value="C:cytoplasm"/>
    <property type="evidence" value="ECO:0007669"/>
    <property type="project" value="UniProtKB-SubCell"/>
</dbReference>
<evidence type="ECO:0000256" key="2">
    <source>
        <dbReference type="ARBA" id="ARBA00011062"/>
    </source>
</evidence>
<comment type="subcellular location">
    <subcellularLocation>
        <location evidence="7">Cytoplasm</location>
    </subcellularLocation>
</comment>
<proteinExistence type="inferred from homology"/>
<dbReference type="eggNOG" id="COG0496">
    <property type="taxonomic scope" value="Bacteria"/>
</dbReference>
<name>A0A090D0Z7_9BACT</name>
<dbReference type="GO" id="GO:0000166">
    <property type="term" value="F:nucleotide binding"/>
    <property type="evidence" value="ECO:0007669"/>
    <property type="project" value="UniProtKB-KW"/>
</dbReference>
<dbReference type="AlphaFoldDB" id="A0A090D0Z7"/>
<keyword evidence="5 7" id="KW-0547">Nucleotide-binding</keyword>
<comment type="function">
    <text evidence="7">Nucleotidase that shows phosphatase activity on nucleoside 5'-monophosphates.</text>
</comment>
<evidence type="ECO:0000313" key="9">
    <source>
        <dbReference type="EMBL" id="CDR35041.1"/>
    </source>
</evidence>
<dbReference type="GO" id="GO:0008253">
    <property type="term" value="F:5'-nucleotidase activity"/>
    <property type="evidence" value="ECO:0007669"/>
    <property type="project" value="UniProtKB-UniRule"/>
</dbReference>
<dbReference type="HAMAP" id="MF_00060">
    <property type="entry name" value="SurE"/>
    <property type="match status" value="1"/>
</dbReference>
<dbReference type="InterPro" id="IPR030048">
    <property type="entry name" value="SurE"/>
</dbReference>
<dbReference type="OrthoDB" id="9780815at2"/>
<sequence>MTKKRILITNDDGIHAPGIKHLWNSLKNDYEVTVVAPHQEQSGVGVSVTIRHPLQLNRLHWNGIQAYSVTGTPADCVKLALNVILDERPHLIVSGINRGTNSGRNVLYSGTCGGVIEGTMRDIPGIAFSLSDYQDPKFESIERFIPPFLEFVFNKPLPPQTFLNVNFPSVIEGAPKGFKFARQGKEYWGESLDARNHPTEGHTYYWIGARKVQFEENEESDVSWLNKGYVAAVPVNVGDLTENNHLRTHKDLFEKHFECLNF</sequence>
<organism evidence="9 10">
    <name type="scientific">Candidatus Criblamydia sequanensis CRIB-18</name>
    <dbReference type="NCBI Taxonomy" id="1437425"/>
    <lineage>
        <taxon>Bacteria</taxon>
        <taxon>Pseudomonadati</taxon>
        <taxon>Chlamydiota</taxon>
        <taxon>Chlamydiia</taxon>
        <taxon>Parachlamydiales</taxon>
        <taxon>Candidatus Criblamydiaceae</taxon>
        <taxon>Candidatus Criblamydia</taxon>
    </lineage>
</organism>
<dbReference type="PANTHER" id="PTHR30457">
    <property type="entry name" value="5'-NUCLEOTIDASE SURE"/>
    <property type="match status" value="1"/>
</dbReference>
<dbReference type="GO" id="GO:0004309">
    <property type="term" value="F:exopolyphosphatase activity"/>
    <property type="evidence" value="ECO:0007669"/>
    <property type="project" value="TreeGrafter"/>
</dbReference>
<evidence type="ECO:0000256" key="7">
    <source>
        <dbReference type="HAMAP-Rule" id="MF_00060"/>
    </source>
</evidence>
<reference evidence="9" key="2">
    <citation type="submission" date="2014-09" db="EMBL/GenBank/DDBJ databases">
        <title>Criblamydia sequanensis harbors a mega-plasmid encoding arsenite resistance.</title>
        <authorList>
            <person name="Bertelli C."/>
            <person name="Goesmann A."/>
            <person name="Greub G."/>
        </authorList>
    </citation>
    <scope>NUCLEOTIDE SEQUENCE [LARGE SCALE GENOMIC DNA]</scope>
    <source>
        <strain evidence="9">CRIB-18</strain>
    </source>
</reference>
<dbReference type="Pfam" id="PF01975">
    <property type="entry name" value="SurE"/>
    <property type="match status" value="1"/>
</dbReference>
<gene>
    <name evidence="7 9" type="primary">surE</name>
    <name evidence="9" type="ORF">CSEC_2235</name>
</gene>
<evidence type="ECO:0000256" key="4">
    <source>
        <dbReference type="ARBA" id="ARBA00022723"/>
    </source>
</evidence>
<evidence type="ECO:0000259" key="8">
    <source>
        <dbReference type="Pfam" id="PF01975"/>
    </source>
</evidence>
<keyword evidence="10" id="KW-1185">Reference proteome</keyword>
<dbReference type="Gene3D" id="3.40.1210.10">
    <property type="entry name" value="Survival protein SurE-like phosphatase/nucleotidase"/>
    <property type="match status" value="1"/>
</dbReference>
<dbReference type="RefSeq" id="WP_041018633.1">
    <property type="nucleotide sequence ID" value="NZ_CCEJ010000012.1"/>
</dbReference>
<accession>A0A090D0Z7</accession>